<dbReference type="AlphaFoldDB" id="A0A6H5IYB1"/>
<sequence>MSFAKQNPLFNKRAVHFGQSPRGLARWRGKTAMVTGVAGGIGEAIAYRLLKAGINVIGLDLNVAEQTPAAKEHNKTKGPDGMFMPLECDITIDEHIRKMFDVAENWLNGGVQILVNNAGVNDYTRIIDSNSQTFEKLLKVNVLAAANATQRTVQMLRDREEEGHIFNINSILGLVVPESGLLEEIGVNGLNIYPATKHALSAMSTTVRREVSLANLPIRVTSLHPGLVNTKIAARNEAVNKHLKHVPQLDPSDVADALMYALGTSPEVQRSTFFIRNNFFGSYNKYPPNFLASSSYLRCFIVAATTRRPPAPDIVALINPTQQRRRRRAGSALYEPRFDTTLSFRHFRGRVRHTYATSHQT</sequence>
<evidence type="ECO:0000313" key="4">
    <source>
        <dbReference type="EMBL" id="CAB0039941.1"/>
    </source>
</evidence>
<dbReference type="SUPFAM" id="SSF51735">
    <property type="entry name" value="NAD(P)-binding Rossmann-fold domains"/>
    <property type="match status" value="1"/>
</dbReference>
<dbReference type="InterPro" id="IPR002347">
    <property type="entry name" value="SDR_fam"/>
</dbReference>
<dbReference type="InterPro" id="IPR036291">
    <property type="entry name" value="NAD(P)-bd_dom_sf"/>
</dbReference>
<dbReference type="PANTHER" id="PTHR43115:SF4">
    <property type="entry name" value="DEHYDROGENASE_REDUCTASE SDR FAMILY MEMBER 11"/>
    <property type="match status" value="1"/>
</dbReference>
<dbReference type="OrthoDB" id="1933717at2759"/>
<dbReference type="GO" id="GO:0016491">
    <property type="term" value="F:oxidoreductase activity"/>
    <property type="evidence" value="ECO:0007669"/>
    <property type="project" value="UniProtKB-KW"/>
</dbReference>
<dbReference type="PRINTS" id="PR00081">
    <property type="entry name" value="GDHRDH"/>
</dbReference>
<dbReference type="PANTHER" id="PTHR43115">
    <property type="entry name" value="DEHYDROGENASE/REDUCTASE SDR FAMILY MEMBER 11"/>
    <property type="match status" value="1"/>
</dbReference>
<dbReference type="Proteomes" id="UP000479190">
    <property type="component" value="Unassembled WGS sequence"/>
</dbReference>
<keyword evidence="5" id="KW-1185">Reference proteome</keyword>
<protein>
    <submittedName>
        <fullName evidence="4">Uncharacterized protein</fullName>
    </submittedName>
</protein>
<evidence type="ECO:0000256" key="2">
    <source>
        <dbReference type="ARBA" id="ARBA00023002"/>
    </source>
</evidence>
<gene>
    <name evidence="4" type="ORF">TBRA_LOCUS11679</name>
</gene>
<dbReference type="PRINTS" id="PR00080">
    <property type="entry name" value="SDRFAMILY"/>
</dbReference>
<evidence type="ECO:0000313" key="5">
    <source>
        <dbReference type="Proteomes" id="UP000479190"/>
    </source>
</evidence>
<evidence type="ECO:0000256" key="3">
    <source>
        <dbReference type="RuleBase" id="RU000363"/>
    </source>
</evidence>
<dbReference type="EMBL" id="CADCXV010000984">
    <property type="protein sequence ID" value="CAB0039941.1"/>
    <property type="molecule type" value="Genomic_DNA"/>
</dbReference>
<dbReference type="Pfam" id="PF00106">
    <property type="entry name" value="adh_short"/>
    <property type="match status" value="1"/>
</dbReference>
<name>A0A6H5IYB1_9HYME</name>
<dbReference type="Gene3D" id="3.40.50.720">
    <property type="entry name" value="NAD(P)-binding Rossmann-like Domain"/>
    <property type="match status" value="1"/>
</dbReference>
<comment type="similarity">
    <text evidence="1 3">Belongs to the short-chain dehydrogenases/reductases (SDR) family.</text>
</comment>
<evidence type="ECO:0000256" key="1">
    <source>
        <dbReference type="ARBA" id="ARBA00006484"/>
    </source>
</evidence>
<proteinExistence type="inferred from homology"/>
<organism evidence="4 5">
    <name type="scientific">Trichogramma brassicae</name>
    <dbReference type="NCBI Taxonomy" id="86971"/>
    <lineage>
        <taxon>Eukaryota</taxon>
        <taxon>Metazoa</taxon>
        <taxon>Ecdysozoa</taxon>
        <taxon>Arthropoda</taxon>
        <taxon>Hexapoda</taxon>
        <taxon>Insecta</taxon>
        <taxon>Pterygota</taxon>
        <taxon>Neoptera</taxon>
        <taxon>Endopterygota</taxon>
        <taxon>Hymenoptera</taxon>
        <taxon>Apocrita</taxon>
        <taxon>Proctotrupomorpha</taxon>
        <taxon>Chalcidoidea</taxon>
        <taxon>Trichogrammatidae</taxon>
        <taxon>Trichogramma</taxon>
    </lineage>
</organism>
<accession>A0A6H5IYB1</accession>
<keyword evidence="2" id="KW-0560">Oxidoreductase</keyword>
<reference evidence="4 5" key="1">
    <citation type="submission" date="2020-02" db="EMBL/GenBank/DDBJ databases">
        <authorList>
            <person name="Ferguson B K."/>
        </authorList>
    </citation>
    <scope>NUCLEOTIDE SEQUENCE [LARGE SCALE GENOMIC DNA]</scope>
</reference>